<reference evidence="3" key="1">
    <citation type="journal article" date="2017" name="Nat. Ecol. Evol.">
        <title>Genome expansion and lineage-specific genetic innovations in the forest pathogenic fungi Armillaria.</title>
        <authorList>
            <person name="Sipos G."/>
            <person name="Prasanna A.N."/>
            <person name="Walter M.C."/>
            <person name="O'Connor E."/>
            <person name="Balint B."/>
            <person name="Krizsan K."/>
            <person name="Kiss B."/>
            <person name="Hess J."/>
            <person name="Varga T."/>
            <person name="Slot J."/>
            <person name="Riley R."/>
            <person name="Boka B."/>
            <person name="Rigling D."/>
            <person name="Barry K."/>
            <person name="Lee J."/>
            <person name="Mihaltcheva S."/>
            <person name="LaButti K."/>
            <person name="Lipzen A."/>
            <person name="Waldron R."/>
            <person name="Moloney N.M."/>
            <person name="Sperisen C."/>
            <person name="Kredics L."/>
            <person name="Vagvoelgyi C."/>
            <person name="Patrignani A."/>
            <person name="Fitzpatrick D."/>
            <person name="Nagy I."/>
            <person name="Doyle S."/>
            <person name="Anderson J.B."/>
            <person name="Grigoriev I.V."/>
            <person name="Gueldener U."/>
            <person name="Muensterkoetter M."/>
            <person name="Nagy L.G."/>
        </authorList>
    </citation>
    <scope>NUCLEOTIDE SEQUENCE [LARGE SCALE GENOMIC DNA]</scope>
    <source>
        <strain evidence="3">C18/9</strain>
    </source>
</reference>
<accession>A0A284S006</accession>
<evidence type="ECO:0000313" key="2">
    <source>
        <dbReference type="EMBL" id="SJL14334.1"/>
    </source>
</evidence>
<name>A0A284S006_ARMOS</name>
<dbReference type="Proteomes" id="UP000219338">
    <property type="component" value="Unassembled WGS sequence"/>
</dbReference>
<keyword evidence="3" id="KW-1185">Reference proteome</keyword>
<dbReference type="EMBL" id="FUEG01000023">
    <property type="protein sequence ID" value="SJL14334.1"/>
    <property type="molecule type" value="Genomic_DNA"/>
</dbReference>
<feature type="compositionally biased region" description="Basic and acidic residues" evidence="1">
    <location>
        <begin position="266"/>
        <end position="287"/>
    </location>
</feature>
<organism evidence="2 3">
    <name type="scientific">Armillaria ostoyae</name>
    <name type="common">Armillaria root rot fungus</name>
    <dbReference type="NCBI Taxonomy" id="47428"/>
    <lineage>
        <taxon>Eukaryota</taxon>
        <taxon>Fungi</taxon>
        <taxon>Dikarya</taxon>
        <taxon>Basidiomycota</taxon>
        <taxon>Agaricomycotina</taxon>
        <taxon>Agaricomycetes</taxon>
        <taxon>Agaricomycetidae</taxon>
        <taxon>Agaricales</taxon>
        <taxon>Marasmiineae</taxon>
        <taxon>Physalacriaceae</taxon>
        <taxon>Armillaria</taxon>
    </lineage>
</organism>
<protein>
    <submittedName>
        <fullName evidence="2">Uncharacterized protein</fullName>
    </submittedName>
</protein>
<evidence type="ECO:0000256" key="1">
    <source>
        <dbReference type="SAM" id="MobiDB-lite"/>
    </source>
</evidence>
<proteinExistence type="predicted"/>
<dbReference type="OrthoDB" id="10590923at2759"/>
<feature type="region of interest" description="Disordered" evidence="1">
    <location>
        <begin position="266"/>
        <end position="304"/>
    </location>
</feature>
<sequence length="354" mass="39258">MFKRSNVHGQAQGWRGADVSSPPFIYSDVHLCITSSSILGPWFSFDRALRQYYVSYSDKMDRRPVGVAVAEGILAYSSEDSSFAARPRIDFRRAASARSMMLQREGLGGAQRELRDWLTRGSHRSKVSTTPVYVDPVLHCPMSMPSIDRHDSQRCVLAEYARPTTSTSSDNLLGTAAATFCAETTDHVPASEGGELGSPRMECLGGRFALMKIPDPSLCFDSFLFTKTITIMILPALHSSSTAFSSRRPPPSRFGLPMDQVLRRHDVSSSGEHTQRGLDDREVHDDPPIMQDPPRSARSEHSVFSAHSSLDRHYEAISRSAVGSGIRVRADCLVIKTRSQTVDAFVHPRRTRRG</sequence>
<gene>
    <name evidence="2" type="ORF">ARMOST_17790</name>
</gene>
<dbReference type="AlphaFoldDB" id="A0A284S006"/>
<evidence type="ECO:0000313" key="3">
    <source>
        <dbReference type="Proteomes" id="UP000219338"/>
    </source>
</evidence>